<dbReference type="AlphaFoldDB" id="A0A0F9NMY2"/>
<gene>
    <name evidence="1" type="ORF">LCGC14_0947840</name>
</gene>
<organism evidence="1">
    <name type="scientific">marine sediment metagenome</name>
    <dbReference type="NCBI Taxonomy" id="412755"/>
    <lineage>
        <taxon>unclassified sequences</taxon>
        <taxon>metagenomes</taxon>
        <taxon>ecological metagenomes</taxon>
    </lineage>
</organism>
<sequence length="400" mass="42051">LLTLHFTGGYPGSQTEMKVGDTFQITGTTDVPCVAARVLDFGACEASVQGFPSANTFVITATIDTTGYTPAALAAKVQARNAAGAYGPVALTTLNGGTVDGFNTVICNDTVPTFIDSGYTNSDNPGATAFKGVEEGTQSTVVANYDTVAYSSATGDFTITDLNAYTVNKIITLTNPGNYNDSVNNFKITVNRAANDSTEVFEKNIEVADTAPTLTVTQPDSSLRSENTYTITVTSDQNLNGPPDLNIAVGGTWQGGAFTGSDKIWTRSLLVEHDDARGTTAWTQVAPAENNANMNASVTGDNVIGGFLEMQITFDHAPAWNLEPLSNLTSVVDVTNLVCRDNSGKALAYQAGIGDNPYTYTITDAGGTPNVNGNYLRWTDLDAVGANVTGTAYLKIEETL</sequence>
<accession>A0A0F9NMY2</accession>
<name>A0A0F9NMY2_9ZZZZ</name>
<comment type="caution">
    <text evidence="1">The sequence shown here is derived from an EMBL/GenBank/DDBJ whole genome shotgun (WGS) entry which is preliminary data.</text>
</comment>
<reference evidence="1" key="1">
    <citation type="journal article" date="2015" name="Nature">
        <title>Complex archaea that bridge the gap between prokaryotes and eukaryotes.</title>
        <authorList>
            <person name="Spang A."/>
            <person name="Saw J.H."/>
            <person name="Jorgensen S.L."/>
            <person name="Zaremba-Niedzwiedzka K."/>
            <person name="Martijn J."/>
            <person name="Lind A.E."/>
            <person name="van Eijk R."/>
            <person name="Schleper C."/>
            <person name="Guy L."/>
            <person name="Ettema T.J."/>
        </authorList>
    </citation>
    <scope>NUCLEOTIDE SEQUENCE</scope>
</reference>
<protein>
    <submittedName>
        <fullName evidence="1">Uncharacterized protein</fullName>
    </submittedName>
</protein>
<proteinExistence type="predicted"/>
<dbReference type="EMBL" id="LAZR01003354">
    <property type="protein sequence ID" value="KKN19239.1"/>
    <property type="molecule type" value="Genomic_DNA"/>
</dbReference>
<feature type="non-terminal residue" evidence="1">
    <location>
        <position position="1"/>
    </location>
</feature>
<evidence type="ECO:0000313" key="1">
    <source>
        <dbReference type="EMBL" id="KKN19239.1"/>
    </source>
</evidence>